<reference evidence="2 3" key="1">
    <citation type="submission" date="2020-05" db="EMBL/GenBank/DDBJ databases">
        <authorList>
            <person name="Campoy J."/>
            <person name="Schneeberger K."/>
            <person name="Spophaly S."/>
        </authorList>
    </citation>
    <scope>NUCLEOTIDE SEQUENCE [LARGE SCALE GENOMIC DNA]</scope>
    <source>
        <strain evidence="2">PruArmRojPasFocal</strain>
    </source>
</reference>
<feature type="region of interest" description="Disordered" evidence="1">
    <location>
        <begin position="144"/>
        <end position="210"/>
    </location>
</feature>
<protein>
    <submittedName>
        <fullName evidence="2">Uncharacterized protein</fullName>
    </submittedName>
</protein>
<name>A0A6J5VDJ4_PRUAR</name>
<feature type="compositionally biased region" description="Basic and acidic residues" evidence="1">
    <location>
        <begin position="184"/>
        <end position="210"/>
    </location>
</feature>
<dbReference type="PANTHER" id="PTHR22426">
    <property type="entry name" value="ARGININE_SERINE-RICH COILED-COIL PROTEIN 2"/>
    <property type="match status" value="1"/>
</dbReference>
<feature type="compositionally biased region" description="Basic and acidic residues" evidence="1">
    <location>
        <begin position="144"/>
        <end position="172"/>
    </location>
</feature>
<evidence type="ECO:0000313" key="3">
    <source>
        <dbReference type="Proteomes" id="UP000507222"/>
    </source>
</evidence>
<dbReference type="Proteomes" id="UP000507222">
    <property type="component" value="Unassembled WGS sequence"/>
</dbReference>
<gene>
    <name evidence="2" type="ORF">CURHAP_LOCUS43314</name>
</gene>
<dbReference type="EMBL" id="CAEKDK010000007">
    <property type="protein sequence ID" value="CAB4286282.1"/>
    <property type="molecule type" value="Genomic_DNA"/>
</dbReference>
<proteinExistence type="predicted"/>
<feature type="region of interest" description="Disordered" evidence="1">
    <location>
        <begin position="222"/>
        <end position="243"/>
    </location>
</feature>
<sequence>MKLVLSGGSYHGFKLRLSTRCRWVVMQKQHFASLQLMQPTGSIGVVLQLAVHLPLMEGPMHEHNCKPKNSREDPGKVSEYQQEGEMMKILQSSHGYYKHDDCIKHDKHADEKIKIIRSYLLVLVGSQEVKRLFKKFGQYSRDKYDGSGYRNKDKDRESSFPENQKYKDKDSSSQRVGSGRRHGHFEEMERERDRHVLDRDVQDEKKDYRRNSGDYISERIFSYEESRGQRSDSIPGEMKVNIA</sequence>
<organism evidence="2 3">
    <name type="scientific">Prunus armeniaca</name>
    <name type="common">Apricot</name>
    <name type="synonym">Armeniaca vulgaris</name>
    <dbReference type="NCBI Taxonomy" id="36596"/>
    <lineage>
        <taxon>Eukaryota</taxon>
        <taxon>Viridiplantae</taxon>
        <taxon>Streptophyta</taxon>
        <taxon>Embryophyta</taxon>
        <taxon>Tracheophyta</taxon>
        <taxon>Spermatophyta</taxon>
        <taxon>Magnoliopsida</taxon>
        <taxon>eudicotyledons</taxon>
        <taxon>Gunneridae</taxon>
        <taxon>Pentapetalae</taxon>
        <taxon>rosids</taxon>
        <taxon>fabids</taxon>
        <taxon>Rosales</taxon>
        <taxon>Rosaceae</taxon>
        <taxon>Amygdaloideae</taxon>
        <taxon>Amygdaleae</taxon>
        <taxon>Prunus</taxon>
    </lineage>
</organism>
<evidence type="ECO:0000313" key="2">
    <source>
        <dbReference type="EMBL" id="CAB4286282.1"/>
    </source>
</evidence>
<accession>A0A6J5VDJ4</accession>
<dbReference type="AlphaFoldDB" id="A0A6J5VDJ4"/>
<dbReference type="PANTHER" id="PTHR22426:SF2">
    <property type="entry name" value="ARGININE_SERINE-RICH COILED-COIL PROTEIN 2"/>
    <property type="match status" value="1"/>
</dbReference>
<evidence type="ECO:0000256" key="1">
    <source>
        <dbReference type="SAM" id="MobiDB-lite"/>
    </source>
</evidence>